<dbReference type="InterPro" id="IPR032466">
    <property type="entry name" value="Metal_Hydrolase"/>
</dbReference>
<accession>A0ABS2L3V8</accession>
<keyword evidence="4 5" id="KW-0119">Carbohydrate metabolism</keyword>
<evidence type="ECO:0000256" key="1">
    <source>
        <dbReference type="ARBA" id="ARBA00010716"/>
    </source>
</evidence>
<evidence type="ECO:0000256" key="2">
    <source>
        <dbReference type="ARBA" id="ARBA00022723"/>
    </source>
</evidence>
<keyword evidence="2" id="KW-0479">Metal-binding</keyword>
<dbReference type="SUPFAM" id="SSF51338">
    <property type="entry name" value="Composite domain of metallo-dependent hydrolases"/>
    <property type="match status" value="1"/>
</dbReference>
<dbReference type="Gene3D" id="2.30.40.10">
    <property type="entry name" value="Urease, subunit C, domain 1"/>
    <property type="match status" value="2"/>
</dbReference>
<keyword evidence="8" id="KW-1185">Reference proteome</keyword>
<dbReference type="PANTHER" id="PTHR11113">
    <property type="entry name" value="N-ACETYLGLUCOSAMINE-6-PHOSPHATE DEACETYLASE"/>
    <property type="match status" value="1"/>
</dbReference>
<dbReference type="GO" id="GO:0008448">
    <property type="term" value="F:N-acetylglucosamine-6-phosphate deacetylase activity"/>
    <property type="evidence" value="ECO:0007669"/>
    <property type="project" value="UniProtKB-EC"/>
</dbReference>
<dbReference type="PANTHER" id="PTHR11113:SF14">
    <property type="entry name" value="N-ACETYLGLUCOSAMINE-6-PHOSPHATE DEACETYLASE"/>
    <property type="match status" value="1"/>
</dbReference>
<evidence type="ECO:0000313" key="7">
    <source>
        <dbReference type="EMBL" id="MBM7471425.1"/>
    </source>
</evidence>
<name>A0ABS2L3V8_9MICO</name>
<gene>
    <name evidence="7" type="ORF">JOE66_001059</name>
</gene>
<evidence type="ECO:0000259" key="6">
    <source>
        <dbReference type="Pfam" id="PF01979"/>
    </source>
</evidence>
<dbReference type="Gene3D" id="3.20.20.140">
    <property type="entry name" value="Metal-dependent hydrolases"/>
    <property type="match status" value="2"/>
</dbReference>
<dbReference type="EC" id="3.5.1.25" evidence="7"/>
<comment type="caution">
    <text evidence="7">The sequence shown here is derived from an EMBL/GenBank/DDBJ whole genome shotgun (WGS) entry which is preliminary data.</text>
</comment>
<evidence type="ECO:0000256" key="3">
    <source>
        <dbReference type="ARBA" id="ARBA00022801"/>
    </source>
</evidence>
<dbReference type="EMBL" id="JAFBBU010000001">
    <property type="protein sequence ID" value="MBM7471425.1"/>
    <property type="molecule type" value="Genomic_DNA"/>
</dbReference>
<dbReference type="InterPro" id="IPR011059">
    <property type="entry name" value="Metal-dep_hydrolase_composite"/>
</dbReference>
<evidence type="ECO:0000313" key="8">
    <source>
        <dbReference type="Proteomes" id="UP000776164"/>
    </source>
</evidence>
<keyword evidence="3 5" id="KW-0378">Hydrolase</keyword>
<dbReference type="Proteomes" id="UP000776164">
    <property type="component" value="Unassembled WGS sequence"/>
</dbReference>
<feature type="domain" description="Amidohydrolase-related" evidence="6">
    <location>
        <begin position="57"/>
        <end position="349"/>
    </location>
</feature>
<comment type="similarity">
    <text evidence="1 5">Belongs to the metallo-dependent hydrolases superfamily. NagA family.</text>
</comment>
<sequence>MTVVIHSATKVDADGQLEDFWVAFTGTTIAAAGVGTGWHGWATAANAEVVNARGRWLTPGFIDVHSHGGGGHAFDRDADGISAALAVHRAQGTTRSVVSLVSNTSESLAVNLALIATLAESDPLVLGSHLEGPYLAPSRRGAHNAEFLTTPDRDEVAGLVDAARGNLRQVTIAPELPGALEVIDQLVDADVVVAIGHTEADFDLAREAFDHGASLLTHAFDAMPGIGHREPGPVTAALVDPRVALELVLDGVHVHAEVARIAFYAAPQRIVLVTDAMSTPGSSLTQDAALRSAIFDSGVDPVLAVRAVTASPARALKLDDTLGYLAPGFAADAVLLDAGWNVEQVWAAGSMV</sequence>
<dbReference type="PIRSF" id="PIRSF038994">
    <property type="entry name" value="NagA"/>
    <property type="match status" value="1"/>
</dbReference>
<evidence type="ECO:0000256" key="4">
    <source>
        <dbReference type="ARBA" id="ARBA00023277"/>
    </source>
</evidence>
<dbReference type="Pfam" id="PF01979">
    <property type="entry name" value="Amidohydro_1"/>
    <property type="match status" value="1"/>
</dbReference>
<reference evidence="7 8" key="1">
    <citation type="submission" date="2021-01" db="EMBL/GenBank/DDBJ databases">
        <title>Sequencing the genomes of 1000 actinobacteria strains.</title>
        <authorList>
            <person name="Klenk H.-P."/>
        </authorList>
    </citation>
    <scope>NUCLEOTIDE SEQUENCE [LARGE SCALE GENOMIC DNA]</scope>
    <source>
        <strain evidence="7 8">DSM 13057</strain>
    </source>
</reference>
<dbReference type="SUPFAM" id="SSF51556">
    <property type="entry name" value="Metallo-dependent hydrolases"/>
    <property type="match status" value="1"/>
</dbReference>
<dbReference type="InterPro" id="IPR006680">
    <property type="entry name" value="Amidohydro-rel"/>
</dbReference>
<evidence type="ECO:0000256" key="5">
    <source>
        <dbReference type="PIRNR" id="PIRNR038994"/>
    </source>
</evidence>
<proteinExistence type="inferred from homology"/>
<dbReference type="InterPro" id="IPR003764">
    <property type="entry name" value="GlcNAc_6-P_deAcase"/>
</dbReference>
<dbReference type="RefSeq" id="WP_205107410.1">
    <property type="nucleotide sequence ID" value="NZ_BAAAHT010000013.1"/>
</dbReference>
<protein>
    <submittedName>
        <fullName evidence="7">N-acetylglucosamine-6-phosphate deacetylase</fullName>
        <ecNumber evidence="7">3.5.1.25</ecNumber>
    </submittedName>
</protein>
<organism evidence="7 8">
    <name type="scientific">Subtercola frigoramans</name>
    <dbReference type="NCBI Taxonomy" id="120298"/>
    <lineage>
        <taxon>Bacteria</taxon>
        <taxon>Bacillati</taxon>
        <taxon>Actinomycetota</taxon>
        <taxon>Actinomycetes</taxon>
        <taxon>Micrococcales</taxon>
        <taxon>Microbacteriaceae</taxon>
        <taxon>Subtercola</taxon>
    </lineage>
</organism>